<dbReference type="EMBL" id="SGPK01000041">
    <property type="protein sequence ID" value="THH10224.1"/>
    <property type="molecule type" value="Genomic_DNA"/>
</dbReference>
<feature type="region of interest" description="Disordered" evidence="11">
    <location>
        <begin position="411"/>
        <end position="436"/>
    </location>
</feature>
<evidence type="ECO:0000256" key="7">
    <source>
        <dbReference type="ARBA" id="ARBA00022776"/>
    </source>
</evidence>
<dbReference type="InterPro" id="IPR038069">
    <property type="entry name" value="Pelota/DOM34_N"/>
</dbReference>
<dbReference type="InterPro" id="IPR004405">
    <property type="entry name" value="TF_pelota"/>
</dbReference>
<dbReference type="GO" id="GO:0070966">
    <property type="term" value="P:nuclear-transcribed mRNA catabolic process, no-go decay"/>
    <property type="evidence" value="ECO:0007669"/>
    <property type="project" value="InterPro"/>
</dbReference>
<keyword evidence="6 10" id="KW-0479">Metal-binding</keyword>
<gene>
    <name evidence="13" type="ORF">EW145_g1470</name>
</gene>
<evidence type="ECO:0000256" key="1">
    <source>
        <dbReference type="ARBA" id="ARBA00001968"/>
    </source>
</evidence>
<comment type="function">
    <text evidence="10">Component of the Dom34-Hbs1 complex, a complex that recognizes stalled ribosomes and triggers the No-Go Decay (NGD) pathway (PubMed:20890290). In the Dom34-Hbs1 complex, dom34 recognizes ribosomes stalled at the 3' end of an mRNA and engages stalled ribosomes by destabilizing mRNA in the mRNA channel. Following ribosome-binding, the Dom34-Hbs1 complex promotes the disassembly of stalled ribosomes, followed by degradation of damaged mRNAs as part of the NGD pathway.</text>
</comment>
<sequence>MKLIGKHIEKDKSGYVTLQPEEDEDMWHLYNLIQQGDEVRAPAVRRVQTESATGSTDSRRVKTTLTLSVERMHFSPAVSALNTSASNDAASGSNGSPSSSQGATLSITGQVTVENQFVKMGAYHTLDLEVNRALRIVKTEWDSIALSRVRESCEEGKGAEVGAIVCGEGTAAICLLSEHMTVIRQRVEVPVPRKRTGSTTLHDKGLARFYETLYQSFLRHISYSSLRAIIIASPGFVKDAIYDYIFAQATKENNKALLQSKNKFLRVHVSSPHVHSLMEVMKSPEIVSQLKETKFAREGIMLDRLELVFPLLFHKMLGVDEMRAWYGPDHVAFAADRGAIGTLLISDELFRASDPVLRKKYVKLVESVRQKGAEVLIFSSMHESGQQLNQLTGIAAILTFPLDVEVVEAEERTAREDEERKLMEQTAKAKEESAKG</sequence>
<organism evidence="13 14">
    <name type="scientific">Phellinidium pouzarii</name>
    <dbReference type="NCBI Taxonomy" id="167371"/>
    <lineage>
        <taxon>Eukaryota</taxon>
        <taxon>Fungi</taxon>
        <taxon>Dikarya</taxon>
        <taxon>Basidiomycota</taxon>
        <taxon>Agaricomycotina</taxon>
        <taxon>Agaricomycetes</taxon>
        <taxon>Hymenochaetales</taxon>
        <taxon>Hymenochaetaceae</taxon>
        <taxon>Phellinidium</taxon>
    </lineage>
</organism>
<dbReference type="SUPFAM" id="SSF159065">
    <property type="entry name" value="Dom34/Pelota N-terminal domain-like"/>
    <property type="match status" value="1"/>
</dbReference>
<dbReference type="PANTHER" id="PTHR10853:SF0">
    <property type="entry name" value="PROTEIN PELOTA HOMOLOG"/>
    <property type="match status" value="1"/>
</dbReference>
<dbReference type="InterPro" id="IPR005142">
    <property type="entry name" value="eRF1_3"/>
</dbReference>
<evidence type="ECO:0000256" key="3">
    <source>
        <dbReference type="ARBA" id="ARBA00009504"/>
    </source>
</evidence>
<evidence type="ECO:0000259" key="12">
    <source>
        <dbReference type="SMART" id="SM01194"/>
    </source>
</evidence>
<comment type="subcellular location">
    <subcellularLocation>
        <location evidence="2 10">Cytoplasm</location>
    </subcellularLocation>
</comment>
<evidence type="ECO:0000313" key="14">
    <source>
        <dbReference type="Proteomes" id="UP000308199"/>
    </source>
</evidence>
<dbReference type="GO" id="GO:0070481">
    <property type="term" value="P:nuclear-transcribed mRNA catabolic process, non-stop decay"/>
    <property type="evidence" value="ECO:0007669"/>
    <property type="project" value="InterPro"/>
</dbReference>
<evidence type="ECO:0000256" key="4">
    <source>
        <dbReference type="ARBA" id="ARBA00022490"/>
    </source>
</evidence>
<evidence type="ECO:0000256" key="6">
    <source>
        <dbReference type="ARBA" id="ARBA00022723"/>
    </source>
</evidence>
<keyword evidence="8" id="KW-0469">Meiosis</keyword>
<dbReference type="GO" id="GO:0005737">
    <property type="term" value="C:cytoplasm"/>
    <property type="evidence" value="ECO:0007669"/>
    <property type="project" value="UniProtKB-SubCell"/>
</dbReference>
<keyword evidence="7" id="KW-0498">Mitosis</keyword>
<name>A0A4S4LEC8_9AGAM</name>
<dbReference type="GO" id="GO:0006412">
    <property type="term" value="P:translation"/>
    <property type="evidence" value="ECO:0007669"/>
    <property type="project" value="UniProtKB-ARBA"/>
</dbReference>
<keyword evidence="5" id="KW-0132">Cell division</keyword>
<evidence type="ECO:0000313" key="13">
    <source>
        <dbReference type="EMBL" id="THH10224.1"/>
    </source>
</evidence>
<dbReference type="GO" id="GO:0032790">
    <property type="term" value="P:ribosome disassembly"/>
    <property type="evidence" value="ECO:0007669"/>
    <property type="project" value="TreeGrafter"/>
</dbReference>
<dbReference type="GO" id="GO:1990533">
    <property type="term" value="C:Dom34-Hbs1 complex"/>
    <property type="evidence" value="ECO:0007669"/>
    <property type="project" value="UniProtKB-ARBA"/>
</dbReference>
<evidence type="ECO:0000256" key="8">
    <source>
        <dbReference type="ARBA" id="ARBA00023254"/>
    </source>
</evidence>
<dbReference type="Gene3D" id="3.30.1330.30">
    <property type="match status" value="1"/>
</dbReference>
<dbReference type="Gene3D" id="3.30.420.60">
    <property type="entry name" value="eRF1 domain 2"/>
    <property type="match status" value="1"/>
</dbReference>
<dbReference type="Proteomes" id="UP000308199">
    <property type="component" value="Unassembled WGS sequence"/>
</dbReference>
<evidence type="ECO:0000256" key="2">
    <source>
        <dbReference type="ARBA" id="ARBA00004496"/>
    </source>
</evidence>
<evidence type="ECO:0000256" key="10">
    <source>
        <dbReference type="RuleBase" id="RU362019"/>
    </source>
</evidence>
<dbReference type="PANTHER" id="PTHR10853">
    <property type="entry name" value="PELOTA"/>
    <property type="match status" value="1"/>
</dbReference>
<evidence type="ECO:0000256" key="11">
    <source>
        <dbReference type="SAM" id="MobiDB-lite"/>
    </source>
</evidence>
<dbReference type="AlphaFoldDB" id="A0A4S4LEC8"/>
<dbReference type="SMART" id="SM01194">
    <property type="entry name" value="eRF1_1"/>
    <property type="match status" value="1"/>
</dbReference>
<dbReference type="GO" id="GO:0051301">
    <property type="term" value="P:cell division"/>
    <property type="evidence" value="ECO:0007669"/>
    <property type="project" value="UniProtKB-KW"/>
</dbReference>
<evidence type="ECO:0000256" key="5">
    <source>
        <dbReference type="ARBA" id="ARBA00022618"/>
    </source>
</evidence>
<dbReference type="GO" id="GO:0071025">
    <property type="term" value="P:RNA surveillance"/>
    <property type="evidence" value="ECO:0007669"/>
    <property type="project" value="InterPro"/>
</dbReference>
<dbReference type="SUPFAM" id="SSF55315">
    <property type="entry name" value="L30e-like"/>
    <property type="match status" value="1"/>
</dbReference>
<proteinExistence type="inferred from homology"/>
<comment type="similarity">
    <text evidence="3 10">Belongs to the eukaryotic release factor 1 family. Pelota subfamily.</text>
</comment>
<dbReference type="GO" id="GO:0046872">
    <property type="term" value="F:metal ion binding"/>
    <property type="evidence" value="ECO:0007669"/>
    <property type="project" value="UniProtKB-KW"/>
</dbReference>
<dbReference type="InterPro" id="IPR029064">
    <property type="entry name" value="Ribosomal_eL30-like_sf"/>
</dbReference>
<dbReference type="InterPro" id="IPR042226">
    <property type="entry name" value="eFR1_2_sf"/>
</dbReference>
<accession>A0A4S4LEC8</accession>
<dbReference type="NCBIfam" id="TIGR00111">
    <property type="entry name" value="pelota"/>
    <property type="match status" value="1"/>
</dbReference>
<dbReference type="Gene3D" id="2.30.30.870">
    <property type="entry name" value="Pelota, domain A"/>
    <property type="match status" value="1"/>
</dbReference>
<dbReference type="InterPro" id="IPR005140">
    <property type="entry name" value="eRF1_Pelota-like_N"/>
</dbReference>
<comment type="cofactor">
    <cofactor evidence="1 10">
        <name>a divalent metal cation</name>
        <dbReference type="ChEBI" id="CHEBI:60240"/>
    </cofactor>
</comment>
<dbReference type="GO" id="GO:0070651">
    <property type="term" value="P:nonfunctional rRNA decay"/>
    <property type="evidence" value="ECO:0007669"/>
    <property type="project" value="TreeGrafter"/>
</dbReference>
<dbReference type="FunFam" id="3.30.420.60:FF:000004">
    <property type="entry name" value="Protein DOM34 homolog"/>
    <property type="match status" value="1"/>
</dbReference>
<dbReference type="FunFam" id="2.30.30.870:FF:000001">
    <property type="entry name" value="Protein pelota homolog"/>
    <property type="match status" value="1"/>
</dbReference>
<keyword evidence="4 10" id="KW-0963">Cytoplasm</keyword>
<dbReference type="InterPro" id="IPR005141">
    <property type="entry name" value="eRF1_2"/>
</dbReference>
<protein>
    <recommendedName>
        <fullName evidence="10">Protein DOM34 homolog</fullName>
    </recommendedName>
</protein>
<keyword evidence="14" id="KW-1185">Reference proteome</keyword>
<dbReference type="SUPFAM" id="SSF53137">
    <property type="entry name" value="Translational machinery components"/>
    <property type="match status" value="1"/>
</dbReference>
<dbReference type="GO" id="GO:0051321">
    <property type="term" value="P:meiotic cell cycle"/>
    <property type="evidence" value="ECO:0007669"/>
    <property type="project" value="UniProtKB-KW"/>
</dbReference>
<dbReference type="InterPro" id="IPR058547">
    <property type="entry name" value="Pelota_N"/>
</dbReference>
<keyword evidence="9" id="KW-0131">Cell cycle</keyword>
<comment type="caution">
    <text evidence="13">The sequence shown here is derived from an EMBL/GenBank/DDBJ whole genome shotgun (WGS) entry which is preliminary data.</text>
</comment>
<dbReference type="Pfam" id="PF03465">
    <property type="entry name" value="eRF1_3"/>
    <property type="match status" value="1"/>
</dbReference>
<dbReference type="Pfam" id="PF03464">
    <property type="entry name" value="eRF1_2"/>
    <property type="match status" value="1"/>
</dbReference>
<dbReference type="OrthoDB" id="10249111at2759"/>
<reference evidence="13 14" key="1">
    <citation type="submission" date="2019-02" db="EMBL/GenBank/DDBJ databases">
        <title>Genome sequencing of the rare red list fungi Phellinidium pouzarii.</title>
        <authorList>
            <person name="Buettner E."/>
            <person name="Kellner H."/>
        </authorList>
    </citation>
    <scope>NUCLEOTIDE SEQUENCE [LARGE SCALE GENOMIC DNA]</scope>
    <source>
        <strain evidence="13 14">DSM 108285</strain>
    </source>
</reference>
<dbReference type="FunFam" id="3.30.1330.30:FF:000008">
    <property type="entry name" value="Protein pelota homolog"/>
    <property type="match status" value="1"/>
</dbReference>
<dbReference type="Pfam" id="PF26356">
    <property type="entry name" value="Pelota_N"/>
    <property type="match status" value="1"/>
</dbReference>
<evidence type="ECO:0000256" key="9">
    <source>
        <dbReference type="ARBA" id="ARBA00023306"/>
    </source>
</evidence>
<feature type="domain" description="eRF1/Pelota-like N-terminal" evidence="12">
    <location>
        <begin position="1"/>
        <end position="154"/>
    </location>
</feature>